<dbReference type="InterPro" id="IPR050266">
    <property type="entry name" value="AB_hydrolase_sf"/>
</dbReference>
<dbReference type="InterPro" id="IPR000073">
    <property type="entry name" value="AB_hydrolase_1"/>
</dbReference>
<keyword evidence="2" id="KW-0378">Hydrolase</keyword>
<gene>
    <name evidence="2" type="ORF">HNQ59_002544</name>
</gene>
<evidence type="ECO:0000313" key="2">
    <source>
        <dbReference type="EMBL" id="MBB5019246.1"/>
    </source>
</evidence>
<dbReference type="GO" id="GO:0047372">
    <property type="term" value="F:monoacylglycerol lipase activity"/>
    <property type="evidence" value="ECO:0007669"/>
    <property type="project" value="TreeGrafter"/>
</dbReference>
<proteinExistence type="predicted"/>
<accession>A0A840MS55</accession>
<dbReference type="InterPro" id="IPR000639">
    <property type="entry name" value="Epox_hydrolase-like"/>
</dbReference>
<dbReference type="EMBL" id="JACHHY010000015">
    <property type="protein sequence ID" value="MBB5019246.1"/>
    <property type="molecule type" value="Genomic_DNA"/>
</dbReference>
<dbReference type="Gene3D" id="3.40.50.1820">
    <property type="entry name" value="alpha/beta hydrolase"/>
    <property type="match status" value="1"/>
</dbReference>
<protein>
    <submittedName>
        <fullName evidence="2">3-oxoadipate enol-lactonase</fullName>
        <ecNumber evidence="2">3.1.1.24</ecNumber>
    </submittedName>
</protein>
<evidence type="ECO:0000313" key="3">
    <source>
        <dbReference type="Proteomes" id="UP000575898"/>
    </source>
</evidence>
<keyword evidence="3" id="KW-1185">Reference proteome</keyword>
<dbReference type="GO" id="GO:0046464">
    <property type="term" value="P:acylglycerol catabolic process"/>
    <property type="evidence" value="ECO:0007669"/>
    <property type="project" value="TreeGrafter"/>
</dbReference>
<sequence length="263" mass="28997">MPLAELNTTELYYELHGNGRDVVVLLNGISMSTAAWGLQVPALVAAGFRVLCYDLRGQWQSGKPQQDAYTMPQHADDLVGLLSHLDIEAAHLVGISYGGAVAQHVAIGHRSRLRKLVLADTLAWSDEVNNVVADTWFAAANSGHPTLRFDVGLAMTFGNTYLRHNPVLIAKMREFAANQPWAPLARLINGMRMHDVRDHLSQIKADTLVIIGEDDRFTPLYHSRLLADRIPSAKLAVIEDCGHASCLERPEAFNKLVLDFLAT</sequence>
<dbReference type="InterPro" id="IPR029058">
    <property type="entry name" value="AB_hydrolase_fold"/>
</dbReference>
<feature type="domain" description="AB hydrolase-1" evidence="1">
    <location>
        <begin position="22"/>
        <end position="250"/>
    </location>
</feature>
<organism evidence="2 3">
    <name type="scientific">Chitinivorax tropicus</name>
    <dbReference type="NCBI Taxonomy" id="714531"/>
    <lineage>
        <taxon>Bacteria</taxon>
        <taxon>Pseudomonadati</taxon>
        <taxon>Pseudomonadota</taxon>
        <taxon>Betaproteobacteria</taxon>
        <taxon>Chitinivorax</taxon>
    </lineage>
</organism>
<dbReference type="GO" id="GO:0047570">
    <property type="term" value="F:3-oxoadipate enol-lactonase activity"/>
    <property type="evidence" value="ECO:0007669"/>
    <property type="project" value="UniProtKB-EC"/>
</dbReference>
<reference evidence="2 3" key="1">
    <citation type="submission" date="2020-08" db="EMBL/GenBank/DDBJ databases">
        <title>Genomic Encyclopedia of Type Strains, Phase IV (KMG-IV): sequencing the most valuable type-strain genomes for metagenomic binning, comparative biology and taxonomic classification.</title>
        <authorList>
            <person name="Goeker M."/>
        </authorList>
    </citation>
    <scope>NUCLEOTIDE SEQUENCE [LARGE SCALE GENOMIC DNA]</scope>
    <source>
        <strain evidence="2 3">DSM 27165</strain>
    </source>
</reference>
<dbReference type="PRINTS" id="PR00111">
    <property type="entry name" value="ABHYDROLASE"/>
</dbReference>
<dbReference type="EC" id="3.1.1.24" evidence="2"/>
<evidence type="ECO:0000259" key="1">
    <source>
        <dbReference type="Pfam" id="PF00561"/>
    </source>
</evidence>
<dbReference type="Pfam" id="PF00561">
    <property type="entry name" value="Abhydrolase_1"/>
    <property type="match status" value="1"/>
</dbReference>
<dbReference type="AlphaFoldDB" id="A0A840MS55"/>
<comment type="caution">
    <text evidence="2">The sequence shown here is derived from an EMBL/GenBank/DDBJ whole genome shotgun (WGS) entry which is preliminary data.</text>
</comment>
<dbReference type="SUPFAM" id="SSF53474">
    <property type="entry name" value="alpha/beta-Hydrolases"/>
    <property type="match status" value="1"/>
</dbReference>
<dbReference type="PRINTS" id="PR00412">
    <property type="entry name" value="EPOXHYDRLASE"/>
</dbReference>
<dbReference type="RefSeq" id="WP_184039759.1">
    <property type="nucleotide sequence ID" value="NZ_JACHHY010000015.1"/>
</dbReference>
<dbReference type="GO" id="GO:0016020">
    <property type="term" value="C:membrane"/>
    <property type="evidence" value="ECO:0007669"/>
    <property type="project" value="TreeGrafter"/>
</dbReference>
<dbReference type="PANTHER" id="PTHR43798:SF5">
    <property type="entry name" value="MONOACYLGLYCEROL LIPASE ABHD6"/>
    <property type="match status" value="1"/>
</dbReference>
<dbReference type="Proteomes" id="UP000575898">
    <property type="component" value="Unassembled WGS sequence"/>
</dbReference>
<dbReference type="PANTHER" id="PTHR43798">
    <property type="entry name" value="MONOACYLGLYCEROL LIPASE"/>
    <property type="match status" value="1"/>
</dbReference>
<name>A0A840MS55_9PROT</name>